<dbReference type="GO" id="GO:0030973">
    <property type="term" value="F:molybdate ion binding"/>
    <property type="evidence" value="ECO:0007669"/>
    <property type="project" value="TreeGrafter"/>
</dbReference>
<dbReference type="InterPro" id="IPR005950">
    <property type="entry name" value="ModA"/>
</dbReference>
<evidence type="ECO:0000256" key="5">
    <source>
        <dbReference type="SAM" id="SignalP"/>
    </source>
</evidence>
<evidence type="ECO:0000313" key="7">
    <source>
        <dbReference type="Proteomes" id="UP000013523"/>
    </source>
</evidence>
<evidence type="ECO:0000256" key="2">
    <source>
        <dbReference type="ARBA" id="ARBA00022723"/>
    </source>
</evidence>
<dbReference type="SUPFAM" id="SSF53850">
    <property type="entry name" value="Periplasmic binding protein-like II"/>
    <property type="match status" value="1"/>
</dbReference>
<feature type="binding site" evidence="4">
    <location>
        <position position="86"/>
    </location>
    <ligand>
        <name>molybdate</name>
        <dbReference type="ChEBI" id="CHEBI:36264"/>
    </ligand>
</feature>
<dbReference type="PROSITE" id="PS51257">
    <property type="entry name" value="PROKAR_LIPOPROTEIN"/>
    <property type="match status" value="1"/>
</dbReference>
<comment type="similarity">
    <text evidence="1">Belongs to the bacterial solute-binding protein ModA family.</text>
</comment>
<feature type="signal peptide" evidence="5">
    <location>
        <begin position="1"/>
        <end position="26"/>
    </location>
</feature>
<dbReference type="PIRSF" id="PIRSF004846">
    <property type="entry name" value="ModA"/>
    <property type="match status" value="1"/>
</dbReference>
<dbReference type="EMBL" id="CP003261">
    <property type="protein sequence ID" value="AGK98249.1"/>
    <property type="molecule type" value="Genomic_DNA"/>
</dbReference>
<reference evidence="6 7" key="1">
    <citation type="submission" date="2012-01" db="EMBL/GenBank/DDBJ databases">
        <title>Complete sequence of chromosome of Clostridium pasteurianum BC1.</title>
        <authorList>
            <consortium name="US DOE Joint Genome Institute"/>
            <person name="Lucas S."/>
            <person name="Han J."/>
            <person name="Lapidus A."/>
            <person name="Cheng J.-F."/>
            <person name="Goodwin L."/>
            <person name="Pitluck S."/>
            <person name="Peters L."/>
            <person name="Mikhailova N."/>
            <person name="Teshima H."/>
            <person name="Detter J.C."/>
            <person name="Han C."/>
            <person name="Tapia R."/>
            <person name="Land M."/>
            <person name="Hauser L."/>
            <person name="Kyrpides N."/>
            <person name="Ivanova N."/>
            <person name="Pagani I."/>
            <person name="Dunn J."/>
            <person name="Taghavi S."/>
            <person name="Francis A."/>
            <person name="van der Lelie D."/>
            <person name="Woyke T."/>
        </authorList>
    </citation>
    <scope>NUCLEOTIDE SEQUENCE [LARGE SCALE GENOMIC DNA]</scope>
    <source>
        <strain evidence="6 7">BC1</strain>
    </source>
</reference>
<dbReference type="Pfam" id="PF13531">
    <property type="entry name" value="SBP_bac_11"/>
    <property type="match status" value="1"/>
</dbReference>
<dbReference type="OrthoDB" id="9785015at2"/>
<sequence>MKESLFKGWKLTLLVLSILIVTVFTAACGNSTSENNAANNTASGSKEPPKQITVFAAASLTESYTEIGKQIEKDKNIKVTFNFAGSQQLVASINQGVNADVFASADTKNMKTLTDAKKVDKDVIFAKNQLVIAKNKSSNASINSLADLGKDGVKLVVGDKSLPAGNYFYKALDAAKADNAIDQATYDKIIKNIKSQELNVKDVVSKVKLGDADAGVVYKTDANNQKELQVITDKEFSKLQVDYPIAVVSDSKNKTAAQEFIDYVTTGKGKDILKQYGFSVK</sequence>
<dbReference type="PANTHER" id="PTHR30632:SF0">
    <property type="entry name" value="SULFATE-BINDING PROTEIN"/>
    <property type="match status" value="1"/>
</dbReference>
<feature type="binding site" evidence="4">
    <location>
        <position position="200"/>
    </location>
    <ligand>
        <name>molybdate</name>
        <dbReference type="ChEBI" id="CHEBI:36264"/>
    </ligand>
</feature>
<keyword evidence="7" id="KW-1185">Reference proteome</keyword>
<dbReference type="PANTHER" id="PTHR30632">
    <property type="entry name" value="MOLYBDATE-BINDING PERIPLASMIC PROTEIN"/>
    <property type="match status" value="1"/>
</dbReference>
<dbReference type="Proteomes" id="UP000013523">
    <property type="component" value="Chromosome"/>
</dbReference>
<dbReference type="PATRIC" id="fig|86416.3.peg.3453"/>
<proteinExistence type="inferred from homology"/>
<feature type="binding site" evidence="4">
    <location>
        <position position="218"/>
    </location>
    <ligand>
        <name>molybdate</name>
        <dbReference type="ChEBI" id="CHEBI:36264"/>
    </ligand>
</feature>
<dbReference type="RefSeq" id="WP_015616533.1">
    <property type="nucleotide sequence ID" value="NC_021182.1"/>
</dbReference>
<dbReference type="InterPro" id="IPR050682">
    <property type="entry name" value="ModA/WtpA"/>
</dbReference>
<keyword evidence="4" id="KW-0500">Molybdenum</keyword>
<keyword evidence="2 4" id="KW-0479">Metal-binding</keyword>
<protein>
    <submittedName>
        <fullName evidence="6">Molybdenum ABC transporter, periplasmic molybdate-binding protein</fullName>
    </submittedName>
</protein>
<evidence type="ECO:0000256" key="1">
    <source>
        <dbReference type="ARBA" id="ARBA00009175"/>
    </source>
</evidence>
<keyword evidence="3 5" id="KW-0732">Signal</keyword>
<feature type="binding site" evidence="4">
    <location>
        <position position="59"/>
    </location>
    <ligand>
        <name>molybdate</name>
        <dbReference type="ChEBI" id="CHEBI:36264"/>
    </ligand>
</feature>
<accession>R4KCI6</accession>
<dbReference type="CDD" id="cd13538">
    <property type="entry name" value="PBP2_ModA_like_1"/>
    <property type="match status" value="1"/>
</dbReference>
<evidence type="ECO:0000313" key="6">
    <source>
        <dbReference type="EMBL" id="AGK98249.1"/>
    </source>
</evidence>
<dbReference type="KEGG" id="cpas:Clopa_3459"/>
<organism evidence="6 7">
    <name type="scientific">Clostridium pasteurianum BC1</name>
    <dbReference type="NCBI Taxonomy" id="86416"/>
    <lineage>
        <taxon>Bacteria</taxon>
        <taxon>Bacillati</taxon>
        <taxon>Bacillota</taxon>
        <taxon>Clostridia</taxon>
        <taxon>Eubacteriales</taxon>
        <taxon>Clostridiaceae</taxon>
        <taxon>Clostridium</taxon>
    </lineage>
</organism>
<feature type="chain" id="PRO_5038353001" evidence="5">
    <location>
        <begin position="27"/>
        <end position="281"/>
    </location>
</feature>
<dbReference type="AlphaFoldDB" id="R4KCI6"/>
<dbReference type="GO" id="GO:0046872">
    <property type="term" value="F:metal ion binding"/>
    <property type="evidence" value="ECO:0007669"/>
    <property type="project" value="UniProtKB-KW"/>
</dbReference>
<feature type="binding site" evidence="4">
    <location>
        <position position="164"/>
    </location>
    <ligand>
        <name>molybdate</name>
        <dbReference type="ChEBI" id="CHEBI:36264"/>
    </ligand>
</feature>
<dbReference type="STRING" id="86416.Clopa_3459"/>
<dbReference type="HOGENOM" id="CLU_065520_0_0_9"/>
<name>R4KCI6_CLOPA</name>
<dbReference type="GO" id="GO:0015689">
    <property type="term" value="P:molybdate ion transport"/>
    <property type="evidence" value="ECO:0007669"/>
    <property type="project" value="InterPro"/>
</dbReference>
<evidence type="ECO:0000256" key="3">
    <source>
        <dbReference type="ARBA" id="ARBA00022729"/>
    </source>
</evidence>
<dbReference type="eggNOG" id="COG0725">
    <property type="taxonomic scope" value="Bacteria"/>
</dbReference>
<gene>
    <name evidence="6" type="ORF">Clopa_3459</name>
</gene>
<evidence type="ECO:0000256" key="4">
    <source>
        <dbReference type="PIRSR" id="PIRSR004846-1"/>
    </source>
</evidence>
<dbReference type="NCBIfam" id="TIGR01256">
    <property type="entry name" value="modA"/>
    <property type="match status" value="1"/>
</dbReference>
<dbReference type="Gene3D" id="3.40.190.10">
    <property type="entry name" value="Periplasmic binding protein-like II"/>
    <property type="match status" value="2"/>
</dbReference>